<evidence type="ECO:0000256" key="11">
    <source>
        <dbReference type="PIRSR" id="PIRSR000183-2"/>
    </source>
</evidence>
<feature type="binding site" evidence="12">
    <location>
        <position position="134"/>
    </location>
    <ligand>
        <name>NAD(+)</name>
        <dbReference type="ChEBI" id="CHEBI:57540"/>
    </ligand>
</feature>
<dbReference type="GO" id="GO:0000286">
    <property type="term" value="F:alanine dehydrogenase activity"/>
    <property type="evidence" value="ECO:0007669"/>
    <property type="project" value="UniProtKB-UniRule"/>
</dbReference>
<dbReference type="SMART" id="SM01002">
    <property type="entry name" value="AlaDh_PNT_C"/>
    <property type="match status" value="1"/>
</dbReference>
<gene>
    <name evidence="16" type="ORF">Dace_0792</name>
</gene>
<organism evidence="16 17">
    <name type="scientific">Desulfuromonas acetoxidans (strain DSM 684 / 11070)</name>
    <dbReference type="NCBI Taxonomy" id="281689"/>
    <lineage>
        <taxon>Bacteria</taxon>
        <taxon>Pseudomonadati</taxon>
        <taxon>Thermodesulfobacteriota</taxon>
        <taxon>Desulfuromonadia</taxon>
        <taxon>Desulfuromonadales</taxon>
        <taxon>Desulfuromonadaceae</taxon>
        <taxon>Desulfuromonas</taxon>
    </lineage>
</organism>
<dbReference type="PIRSF" id="PIRSF000183">
    <property type="entry name" value="Alanine_dh"/>
    <property type="match status" value="1"/>
</dbReference>
<keyword evidence="5 9" id="KW-0560">Oxidoreductase</keyword>
<dbReference type="Pfam" id="PF05222">
    <property type="entry name" value="AlaDh_PNT_N"/>
    <property type="match status" value="1"/>
</dbReference>
<feature type="binding site" evidence="13">
    <location>
        <position position="327"/>
    </location>
    <ligand>
        <name>Mg(2+)</name>
        <dbReference type="ChEBI" id="CHEBI:18420"/>
    </ligand>
</feature>
<comment type="subunit">
    <text evidence="2">Homohexamer.</text>
</comment>
<accession>Q1JX18</accession>
<comment type="similarity">
    <text evidence="1 9">Belongs to the AlaDH/PNT family.</text>
</comment>
<dbReference type="EC" id="1.4.1.1" evidence="3 9"/>
<dbReference type="SMART" id="SM01003">
    <property type="entry name" value="AlaDh_PNT_N"/>
    <property type="match status" value="1"/>
</dbReference>
<dbReference type="Proteomes" id="UP000005695">
    <property type="component" value="Unassembled WGS sequence"/>
</dbReference>
<dbReference type="GO" id="GO:0005886">
    <property type="term" value="C:plasma membrane"/>
    <property type="evidence" value="ECO:0007669"/>
    <property type="project" value="TreeGrafter"/>
</dbReference>
<dbReference type="GO" id="GO:0000166">
    <property type="term" value="F:nucleotide binding"/>
    <property type="evidence" value="ECO:0007669"/>
    <property type="project" value="UniProtKB-KW"/>
</dbReference>
<dbReference type="PANTHER" id="PTHR42795:SF1">
    <property type="entry name" value="ALANINE DEHYDROGENASE"/>
    <property type="match status" value="1"/>
</dbReference>
<dbReference type="SUPFAM" id="SSF52283">
    <property type="entry name" value="Formate/glycerate dehydrogenase catalytic domain-like"/>
    <property type="match status" value="1"/>
</dbReference>
<comment type="catalytic activity">
    <reaction evidence="7">
        <text>L-alanine + NAD(+) + H2O = pyruvate + NH4(+) + NADH + H(+)</text>
        <dbReference type="Rhea" id="RHEA:18405"/>
        <dbReference type="ChEBI" id="CHEBI:15361"/>
        <dbReference type="ChEBI" id="CHEBI:15377"/>
        <dbReference type="ChEBI" id="CHEBI:15378"/>
        <dbReference type="ChEBI" id="CHEBI:28938"/>
        <dbReference type="ChEBI" id="CHEBI:57540"/>
        <dbReference type="ChEBI" id="CHEBI:57945"/>
        <dbReference type="ChEBI" id="CHEBI:57972"/>
        <dbReference type="EC" id="1.4.1.1"/>
    </reaction>
    <physiologicalReaction direction="left-to-right" evidence="7">
        <dbReference type="Rhea" id="RHEA:18406"/>
    </physiologicalReaction>
</comment>
<feature type="domain" description="Alanine dehydrogenase/pyridine nucleotide transhydrogenase N-terminal" evidence="15">
    <location>
        <begin position="4"/>
        <end position="137"/>
    </location>
</feature>
<dbReference type="NCBIfam" id="TIGR00518">
    <property type="entry name" value="alaDH"/>
    <property type="match status" value="1"/>
</dbReference>
<evidence type="ECO:0000256" key="6">
    <source>
        <dbReference type="ARBA" id="ARBA00023027"/>
    </source>
</evidence>
<feature type="binding site" evidence="12">
    <location>
        <begin position="239"/>
        <end position="240"/>
    </location>
    <ligand>
        <name>NAD(+)</name>
        <dbReference type="ChEBI" id="CHEBI:57540"/>
    </ligand>
</feature>
<dbReference type="PANTHER" id="PTHR42795">
    <property type="entry name" value="ALANINE DEHYDROGENASE"/>
    <property type="match status" value="1"/>
</dbReference>
<reference evidence="16" key="1">
    <citation type="submission" date="2006-05" db="EMBL/GenBank/DDBJ databases">
        <title>Annotation of the draft genome assembly of Desulfuromonas acetoxidans DSM 684.</title>
        <authorList>
            <consortium name="US DOE Joint Genome Institute (JGI-ORNL)"/>
            <person name="Larimer F."/>
            <person name="Land M."/>
            <person name="Hauser L."/>
        </authorList>
    </citation>
    <scope>NUCLEOTIDE SEQUENCE [LARGE SCALE GENOMIC DNA]</scope>
    <source>
        <strain evidence="16">DSM 684</strain>
    </source>
</reference>
<comment type="caution">
    <text evidence="16">The sequence shown here is derived from an EMBL/GenBank/DDBJ whole genome shotgun (WGS) entry which is preliminary data.</text>
</comment>
<dbReference type="Pfam" id="PF01262">
    <property type="entry name" value="AlaDh_PNT_C"/>
    <property type="match status" value="1"/>
</dbReference>
<dbReference type="FunFam" id="3.40.50.720:FF:000049">
    <property type="entry name" value="Alanine dehydrogenase"/>
    <property type="match status" value="1"/>
</dbReference>
<protein>
    <recommendedName>
        <fullName evidence="3 9">Alanine dehydrogenase</fullName>
        <ecNumber evidence="3 9">1.4.1.1</ecNumber>
    </recommendedName>
</protein>
<dbReference type="OrthoDB" id="9804592at2"/>
<feature type="domain" description="Alanine dehydrogenase/pyridine nucleotide transhydrogenase NAD(H)-binding" evidence="14">
    <location>
        <begin position="149"/>
        <end position="297"/>
    </location>
</feature>
<dbReference type="InterPro" id="IPR036291">
    <property type="entry name" value="NAD(P)-bd_dom_sf"/>
</dbReference>
<evidence type="ECO:0000256" key="10">
    <source>
        <dbReference type="PIRSR" id="PIRSR000183-1"/>
    </source>
</evidence>
<evidence type="ECO:0000259" key="14">
    <source>
        <dbReference type="SMART" id="SM01002"/>
    </source>
</evidence>
<evidence type="ECO:0000256" key="12">
    <source>
        <dbReference type="PIRSR" id="PIRSR000183-3"/>
    </source>
</evidence>
<evidence type="ECO:0000256" key="4">
    <source>
        <dbReference type="ARBA" id="ARBA00022741"/>
    </source>
</evidence>
<evidence type="ECO:0000256" key="8">
    <source>
        <dbReference type="ARBA" id="ARBA00060602"/>
    </source>
</evidence>
<evidence type="ECO:0000259" key="15">
    <source>
        <dbReference type="SMART" id="SM01003"/>
    </source>
</evidence>
<sequence length="375" mass="39651">MNIAVAKEIKNNEYRVAMTAEGVARLTGLGHHVSVEQNAGAGSGISDSDYLNAGAHIAFDRAELFQRADLIVKVKEPQPEELPLLKAGQTLFTYLHLAALPDLTRQLLDNGITAIGYETVTAPHGTLPLLHPMSLIAGRLAVQTGASLLEKNHGGQGILLSGAPGAGRGRVVILGAGTVGENAVEIAVGMGAEVVVLNRSARRLEQLEQRYASRITTHILSEKTLHEQTRQADLLIGAVLVPGAKAPQLVSRDMVAAMKPGSVIVDVAIDQGGCVETIRPTSHDNPTYIAHDVIHYAVTNIPGAVARTSTLALTGRTLAFIEQLAAHGTEQACQRNPHLANGVNVHDGILYNRQVAEAHSLKSAPLASWLATPHS</sequence>
<evidence type="ECO:0000256" key="13">
    <source>
        <dbReference type="PIRSR" id="PIRSR000183-4"/>
    </source>
</evidence>
<evidence type="ECO:0000256" key="7">
    <source>
        <dbReference type="ARBA" id="ARBA00050811"/>
    </source>
</evidence>
<dbReference type="SUPFAM" id="SSF51735">
    <property type="entry name" value="NAD(P)-binding Rossmann-fold domains"/>
    <property type="match status" value="1"/>
</dbReference>
<keyword evidence="17" id="KW-1185">Reference proteome</keyword>
<feature type="active site" description="Proton donor/acceptor" evidence="10">
    <location>
        <position position="96"/>
    </location>
</feature>
<feature type="binding site" evidence="12">
    <location>
        <begin position="267"/>
        <end position="270"/>
    </location>
    <ligand>
        <name>NAD(+)</name>
        <dbReference type="ChEBI" id="CHEBI:57540"/>
    </ligand>
</feature>
<feature type="active site" description="Proton donor/acceptor" evidence="10">
    <location>
        <position position="270"/>
    </location>
</feature>
<evidence type="ECO:0000256" key="1">
    <source>
        <dbReference type="ARBA" id="ARBA00005689"/>
    </source>
</evidence>
<comment type="pathway">
    <text evidence="8">Organosulfur degradation; alkanesulfonate degradation.</text>
</comment>
<name>Q1JX18_DESA6</name>
<proteinExistence type="inferred from homology"/>
<feature type="binding site" evidence="12">
    <location>
        <position position="203"/>
    </location>
    <ligand>
        <name>NAD(+)</name>
        <dbReference type="ChEBI" id="CHEBI:57540"/>
    </ligand>
</feature>
<evidence type="ECO:0000313" key="16">
    <source>
        <dbReference type="EMBL" id="EAT14740.1"/>
    </source>
</evidence>
<evidence type="ECO:0000256" key="5">
    <source>
        <dbReference type="ARBA" id="ARBA00023002"/>
    </source>
</evidence>
<dbReference type="Gene3D" id="3.40.50.720">
    <property type="entry name" value="NAD(P)-binding Rossmann-like Domain"/>
    <property type="match status" value="2"/>
</dbReference>
<feature type="binding site" evidence="12">
    <location>
        <position position="279"/>
    </location>
    <ligand>
        <name>NAD(+)</name>
        <dbReference type="ChEBI" id="CHEBI:57540"/>
    </ligand>
</feature>
<dbReference type="InterPro" id="IPR007698">
    <property type="entry name" value="AlaDH/PNT_NAD(H)-bd"/>
</dbReference>
<keyword evidence="4 12" id="KW-0547">Nucleotide-binding</keyword>
<dbReference type="CDD" id="cd05305">
    <property type="entry name" value="L-AlaDH"/>
    <property type="match status" value="1"/>
</dbReference>
<feature type="binding site" evidence="11">
    <location>
        <position position="15"/>
    </location>
    <ligand>
        <name>substrate</name>
    </ligand>
</feature>
<evidence type="ECO:0000313" key="17">
    <source>
        <dbReference type="Proteomes" id="UP000005695"/>
    </source>
</evidence>
<evidence type="ECO:0000256" key="3">
    <source>
        <dbReference type="ARBA" id="ARBA00012897"/>
    </source>
</evidence>
<evidence type="ECO:0000256" key="9">
    <source>
        <dbReference type="PIRNR" id="PIRNR000183"/>
    </source>
</evidence>
<dbReference type="EMBL" id="AAEW02000018">
    <property type="protein sequence ID" value="EAT14740.1"/>
    <property type="molecule type" value="Genomic_DNA"/>
</dbReference>
<reference evidence="16" key="2">
    <citation type="submission" date="2006-05" db="EMBL/GenBank/DDBJ databases">
        <title>Sequencing of the draft genome and assembly of Desulfuromonas acetoxidans DSM 684.</title>
        <authorList>
            <consortium name="US DOE Joint Genome Institute (JGI-PGF)"/>
            <person name="Copeland A."/>
            <person name="Lucas S."/>
            <person name="Lapidus A."/>
            <person name="Barry K."/>
            <person name="Detter J.C."/>
            <person name="Glavina del Rio T."/>
            <person name="Hammon N."/>
            <person name="Israni S."/>
            <person name="Dalin E."/>
            <person name="Tice H."/>
            <person name="Bruce D."/>
            <person name="Pitluck S."/>
            <person name="Richardson P."/>
        </authorList>
    </citation>
    <scope>NUCLEOTIDE SEQUENCE [LARGE SCALE GENOMIC DNA]</scope>
    <source>
        <strain evidence="16">DSM 684</strain>
    </source>
</reference>
<keyword evidence="6 9" id="KW-0520">NAD</keyword>
<dbReference type="InterPro" id="IPR008141">
    <property type="entry name" value="Ala_DH"/>
</dbReference>
<evidence type="ECO:0000256" key="2">
    <source>
        <dbReference type="ARBA" id="ARBA00011643"/>
    </source>
</evidence>
<feature type="binding site" evidence="11">
    <location>
        <position position="75"/>
    </location>
    <ligand>
        <name>substrate</name>
    </ligand>
</feature>
<dbReference type="AlphaFoldDB" id="Q1JX18"/>
<dbReference type="GO" id="GO:0042853">
    <property type="term" value="P:L-alanine catabolic process"/>
    <property type="evidence" value="ECO:0007669"/>
    <property type="project" value="InterPro"/>
</dbReference>
<dbReference type="InterPro" id="IPR007886">
    <property type="entry name" value="AlaDH/PNT_N"/>
</dbReference>
<dbReference type="RefSeq" id="WP_006002088.1">
    <property type="nucleotide sequence ID" value="NZ_AAEW02000018.1"/>
</dbReference>